<dbReference type="EMBL" id="VKHS01000473">
    <property type="protein sequence ID" value="MBB0231276.1"/>
    <property type="molecule type" value="Genomic_DNA"/>
</dbReference>
<organism evidence="1 2">
    <name type="scientific">Streptomyces calidiresistens</name>
    <dbReference type="NCBI Taxonomy" id="1485586"/>
    <lineage>
        <taxon>Bacteria</taxon>
        <taxon>Bacillati</taxon>
        <taxon>Actinomycetota</taxon>
        <taxon>Actinomycetes</taxon>
        <taxon>Kitasatosporales</taxon>
        <taxon>Streptomycetaceae</taxon>
        <taxon>Streptomyces</taxon>
    </lineage>
</organism>
<comment type="caution">
    <text evidence="1">The sequence shown here is derived from an EMBL/GenBank/DDBJ whole genome shotgun (WGS) entry which is preliminary data.</text>
</comment>
<dbReference type="RefSeq" id="WP_182665481.1">
    <property type="nucleotide sequence ID" value="NZ_VKHS01000473.1"/>
</dbReference>
<dbReference type="AlphaFoldDB" id="A0A7W3XXZ1"/>
<sequence>MTDREELPHEPYIDSVAHALAVLNCEPRYVHCETADGEQLDAVLSDWPEGVVSEEHWPHGVYLAWDQHAGWQLIESGGGRNVTSLCSDSDTYAAPWQVACDLLAQLATGAGADPIVSHGGPAWDPTLVRQAVDAWEAAL</sequence>
<evidence type="ECO:0000313" key="1">
    <source>
        <dbReference type="EMBL" id="MBB0231276.1"/>
    </source>
</evidence>
<protein>
    <submittedName>
        <fullName evidence="1">Uncharacterized protein</fullName>
    </submittedName>
</protein>
<name>A0A7W3XXZ1_9ACTN</name>
<dbReference type="Proteomes" id="UP000530234">
    <property type="component" value="Unassembled WGS sequence"/>
</dbReference>
<proteinExistence type="predicted"/>
<gene>
    <name evidence="1" type="ORF">FOE67_17620</name>
</gene>
<keyword evidence="2" id="KW-1185">Reference proteome</keyword>
<evidence type="ECO:0000313" key="2">
    <source>
        <dbReference type="Proteomes" id="UP000530234"/>
    </source>
</evidence>
<reference evidence="2" key="1">
    <citation type="submission" date="2019-10" db="EMBL/GenBank/DDBJ databases">
        <title>Streptomyces sp. nov., a novel actinobacterium isolated from alkaline environment.</title>
        <authorList>
            <person name="Golinska P."/>
        </authorList>
    </citation>
    <scope>NUCLEOTIDE SEQUENCE [LARGE SCALE GENOMIC DNA]</scope>
    <source>
        <strain evidence="2">DSM 42108</strain>
    </source>
</reference>
<accession>A0A7W3XXZ1</accession>